<sequence length="24" mass="2548">MAPSSTPSWANPTPARSTKGFRSL</sequence>
<feature type="compositionally biased region" description="Polar residues" evidence="1">
    <location>
        <begin position="1"/>
        <end position="16"/>
    </location>
</feature>
<feature type="region of interest" description="Disordered" evidence="1">
    <location>
        <begin position="1"/>
        <end position="24"/>
    </location>
</feature>
<reference evidence="2" key="1">
    <citation type="submission" date="2014-11" db="EMBL/GenBank/DDBJ databases">
        <authorList>
            <person name="Amaro Gonzalez C."/>
        </authorList>
    </citation>
    <scope>NUCLEOTIDE SEQUENCE</scope>
</reference>
<dbReference type="AlphaFoldDB" id="A0A0E9U302"/>
<evidence type="ECO:0000313" key="2">
    <source>
        <dbReference type="EMBL" id="JAH60127.1"/>
    </source>
</evidence>
<accession>A0A0E9U302</accession>
<name>A0A0E9U302_ANGAN</name>
<dbReference type="EMBL" id="GBXM01048450">
    <property type="protein sequence ID" value="JAH60127.1"/>
    <property type="molecule type" value="Transcribed_RNA"/>
</dbReference>
<reference evidence="2" key="2">
    <citation type="journal article" date="2015" name="Fish Shellfish Immunol.">
        <title>Early steps in the European eel (Anguilla anguilla)-Vibrio vulnificus interaction in the gills: Role of the RtxA13 toxin.</title>
        <authorList>
            <person name="Callol A."/>
            <person name="Pajuelo D."/>
            <person name="Ebbesson L."/>
            <person name="Teles M."/>
            <person name="MacKenzie S."/>
            <person name="Amaro C."/>
        </authorList>
    </citation>
    <scope>NUCLEOTIDE SEQUENCE</scope>
</reference>
<organism evidence="2">
    <name type="scientific">Anguilla anguilla</name>
    <name type="common">European freshwater eel</name>
    <name type="synonym">Muraena anguilla</name>
    <dbReference type="NCBI Taxonomy" id="7936"/>
    <lineage>
        <taxon>Eukaryota</taxon>
        <taxon>Metazoa</taxon>
        <taxon>Chordata</taxon>
        <taxon>Craniata</taxon>
        <taxon>Vertebrata</taxon>
        <taxon>Euteleostomi</taxon>
        <taxon>Actinopterygii</taxon>
        <taxon>Neopterygii</taxon>
        <taxon>Teleostei</taxon>
        <taxon>Anguilliformes</taxon>
        <taxon>Anguillidae</taxon>
        <taxon>Anguilla</taxon>
    </lineage>
</organism>
<proteinExistence type="predicted"/>
<evidence type="ECO:0000256" key="1">
    <source>
        <dbReference type="SAM" id="MobiDB-lite"/>
    </source>
</evidence>
<protein>
    <submittedName>
        <fullName evidence="2">Uncharacterized protein</fullName>
    </submittedName>
</protein>